<gene>
    <name evidence="13" type="ORF">BY453_1215</name>
    <name evidence="11" type="ORF">SAMN04488597_12243</name>
    <name evidence="12" type="ORF">SAMN04515654_1405</name>
</gene>
<evidence type="ECO:0000256" key="4">
    <source>
        <dbReference type="ARBA" id="ARBA00022597"/>
    </source>
</evidence>
<evidence type="ECO:0000256" key="3">
    <source>
        <dbReference type="ARBA" id="ARBA00022475"/>
    </source>
</evidence>
<evidence type="ECO:0000256" key="9">
    <source>
        <dbReference type="SAM" id="Phobius"/>
    </source>
</evidence>
<keyword evidence="5" id="KW-0598">Phosphotransferase system</keyword>
<feature type="transmembrane region" description="Helical" evidence="9">
    <location>
        <begin position="12"/>
        <end position="35"/>
    </location>
</feature>
<dbReference type="PANTHER" id="PTHR30505">
    <property type="entry name" value="FRUCTOSE-LIKE PERMEASE"/>
    <property type="match status" value="1"/>
</dbReference>
<evidence type="ECO:0000256" key="8">
    <source>
        <dbReference type="ARBA" id="ARBA00023136"/>
    </source>
</evidence>
<dbReference type="InterPro" id="IPR006327">
    <property type="entry name" value="PTS_IIC_fruc"/>
</dbReference>
<dbReference type="Proteomes" id="UP000295758">
    <property type="component" value="Unassembled WGS sequence"/>
</dbReference>
<evidence type="ECO:0000313" key="11">
    <source>
        <dbReference type="EMBL" id="SDD01898.1"/>
    </source>
</evidence>
<dbReference type="EMBL" id="FNEH01000040">
    <property type="protein sequence ID" value="SDJ27843.1"/>
    <property type="molecule type" value="Genomic_DNA"/>
</dbReference>
<reference evidence="12 14" key="2">
    <citation type="submission" date="2016-10" db="EMBL/GenBank/DDBJ databases">
        <authorList>
            <person name="de Groot N.N."/>
        </authorList>
    </citation>
    <scope>NUCLEOTIDE SEQUENCE [LARGE SCALE GENOMIC DNA]</scope>
    <source>
        <strain evidence="12 14">WG7</strain>
    </source>
</reference>
<feature type="transmembrane region" description="Helical" evidence="9">
    <location>
        <begin position="312"/>
        <end position="332"/>
    </location>
</feature>
<keyword evidence="2" id="KW-0813">Transport</keyword>
<feature type="transmembrane region" description="Helical" evidence="9">
    <location>
        <begin position="130"/>
        <end position="152"/>
    </location>
</feature>
<comment type="subcellular location">
    <subcellularLocation>
        <location evidence="1">Cell inner membrane</location>
        <topology evidence="1">Multi-pass membrane protein</topology>
    </subcellularLocation>
</comment>
<dbReference type="AlphaFoldDB" id="A0A1G6RBI4"/>
<dbReference type="GO" id="GO:0009401">
    <property type="term" value="P:phosphoenolpyruvate-dependent sugar phosphotransferase system"/>
    <property type="evidence" value="ECO:0007669"/>
    <property type="project" value="UniProtKB-KW"/>
</dbReference>
<keyword evidence="7 9" id="KW-1133">Transmembrane helix</keyword>
<protein>
    <submittedName>
        <fullName evidence="13">PTS system IIC component (Fru family)</fullName>
    </submittedName>
    <submittedName>
        <fullName evidence="11">PTS system IIC component, Fru family</fullName>
    </submittedName>
</protein>
<dbReference type="NCBIfam" id="NF007787">
    <property type="entry name" value="PRK10478.1"/>
    <property type="match status" value="1"/>
</dbReference>
<accession>A0A1G6RBI4</accession>
<evidence type="ECO:0000313" key="16">
    <source>
        <dbReference type="Proteomes" id="UP000324896"/>
    </source>
</evidence>
<evidence type="ECO:0000313" key="14">
    <source>
        <dbReference type="Proteomes" id="UP000198945"/>
    </source>
</evidence>
<dbReference type="InterPro" id="IPR003352">
    <property type="entry name" value="PTS_EIIC"/>
</dbReference>
<dbReference type="Proteomes" id="UP000198945">
    <property type="component" value="Unassembled WGS sequence"/>
</dbReference>
<proteinExistence type="predicted"/>
<keyword evidence="6 9" id="KW-0812">Transmembrane</keyword>
<feature type="transmembrane region" description="Helical" evidence="9">
    <location>
        <begin position="55"/>
        <end position="76"/>
    </location>
</feature>
<feature type="transmembrane region" description="Helical" evidence="9">
    <location>
        <begin position="273"/>
        <end position="291"/>
    </location>
</feature>
<evidence type="ECO:0000313" key="15">
    <source>
        <dbReference type="Proteomes" id="UP000295758"/>
    </source>
</evidence>
<feature type="domain" description="PTS EIIC type-2" evidence="10">
    <location>
        <begin position="8"/>
        <end position="342"/>
    </location>
</feature>
<dbReference type="EMBL" id="SOAA01000021">
    <property type="protein sequence ID" value="TDS28442.1"/>
    <property type="molecule type" value="Genomic_DNA"/>
</dbReference>
<dbReference type="EMBL" id="FMYT01000022">
    <property type="protein sequence ID" value="SDD01898.1"/>
    <property type="molecule type" value="Genomic_DNA"/>
</dbReference>
<evidence type="ECO:0000313" key="13">
    <source>
        <dbReference type="EMBL" id="TDS28442.1"/>
    </source>
</evidence>
<dbReference type="GO" id="GO:0008982">
    <property type="term" value="F:protein-N(PI)-phosphohistidine-sugar phosphotransferase activity"/>
    <property type="evidence" value="ECO:0007669"/>
    <property type="project" value="InterPro"/>
</dbReference>
<dbReference type="PANTHER" id="PTHR30505:SF0">
    <property type="entry name" value="FRUCTOSE-LIKE PTS SYSTEM EIIBC COMPONENT-RELATED"/>
    <property type="match status" value="1"/>
</dbReference>
<organism evidence="11 16">
    <name type="scientific">Halanaerobium congolense</name>
    <dbReference type="NCBI Taxonomy" id="54121"/>
    <lineage>
        <taxon>Bacteria</taxon>
        <taxon>Bacillati</taxon>
        <taxon>Bacillota</taxon>
        <taxon>Clostridia</taxon>
        <taxon>Halanaerobiales</taxon>
        <taxon>Halanaerobiaceae</taxon>
        <taxon>Halanaerobium</taxon>
    </lineage>
</organism>
<feature type="transmembrane region" description="Helical" evidence="9">
    <location>
        <begin position="173"/>
        <end position="190"/>
    </location>
</feature>
<reference evidence="13 15" key="3">
    <citation type="submission" date="2019-03" db="EMBL/GenBank/DDBJ databases">
        <title>Deep subsurface shale carbon reservoir microbial communities from Ohio and West Virginia, USA.</title>
        <authorList>
            <person name="Wrighton K."/>
        </authorList>
    </citation>
    <scope>NUCLEOTIDE SEQUENCE [LARGE SCALE GENOMIC DNA]</scope>
    <source>
        <strain evidence="13 15">UTICA-S4D12</strain>
    </source>
</reference>
<dbReference type="RefSeq" id="WP_073160885.1">
    <property type="nucleotide sequence ID" value="NZ_FMYT01000022.1"/>
</dbReference>
<keyword evidence="8 9" id="KW-0472">Membrane</keyword>
<dbReference type="InterPro" id="IPR013014">
    <property type="entry name" value="PTS_EIIC_2"/>
</dbReference>
<keyword evidence="3" id="KW-1003">Cell membrane</keyword>
<dbReference type="InterPro" id="IPR050864">
    <property type="entry name" value="Bacterial_PTS_Sugar_Transport"/>
</dbReference>
<dbReference type="GO" id="GO:0005886">
    <property type="term" value="C:plasma membrane"/>
    <property type="evidence" value="ECO:0007669"/>
    <property type="project" value="UniProtKB-SubCell"/>
</dbReference>
<evidence type="ECO:0000256" key="1">
    <source>
        <dbReference type="ARBA" id="ARBA00004429"/>
    </source>
</evidence>
<dbReference type="GO" id="GO:0090563">
    <property type="term" value="F:protein-phosphocysteine-sugar phosphotransferase activity"/>
    <property type="evidence" value="ECO:0007669"/>
    <property type="project" value="TreeGrafter"/>
</dbReference>
<dbReference type="STRING" id="54121.SAMN04515653_14114"/>
<reference evidence="11 16" key="1">
    <citation type="submission" date="2016-10" db="EMBL/GenBank/DDBJ databases">
        <authorList>
            <person name="Varghese N."/>
            <person name="Submissions S."/>
        </authorList>
    </citation>
    <scope>NUCLEOTIDE SEQUENCE [LARGE SCALE GENOMIC DNA]</scope>
    <source>
        <strain evidence="11 16">WG10</strain>
    </source>
</reference>
<sequence length="357" mass="37268">MKKKLKEIRGHLMTGVSYMIPFVVAGGVLIAFSIMLSGVEAGKGADVTNPILQNLLSLGSASFTLMVPILAGYIAYSIADRPGLVSGMIGGYLAGQIGAGFLGGIVAGLLAGYIAAWIKSWSVPEVLKPVMPIFVIPLLSTIIVGSLMQYVIGIPISNMMGGLTTWLRAMSEGSQIIFGIILGAMIAFDMGGPVNKTAFLFGVGLIEQGIYTVMGPIAVAICIPPLGMALATMMAPQKYNKEEKQAGKGAFFMGLIGITEGAIPFAAADPLKVIPSIVTGSAVGSVIAMLAGVGDPAPHGGPIVLPVVDNRIMFVVAVVVGTLITAFMVNFLKNKVSETDDIKEKEDEDLELEFDMN</sequence>
<dbReference type="Proteomes" id="UP000324896">
    <property type="component" value="Unassembled WGS sequence"/>
</dbReference>
<keyword evidence="4" id="KW-0762">Sugar transport</keyword>
<dbReference type="GO" id="GO:0005351">
    <property type="term" value="F:carbohydrate:proton symporter activity"/>
    <property type="evidence" value="ECO:0007669"/>
    <property type="project" value="InterPro"/>
</dbReference>
<dbReference type="PROSITE" id="PS51104">
    <property type="entry name" value="PTS_EIIC_TYPE_2"/>
    <property type="match status" value="1"/>
</dbReference>
<name>A0A1G6RBI4_9FIRM</name>
<evidence type="ECO:0000256" key="7">
    <source>
        <dbReference type="ARBA" id="ARBA00022989"/>
    </source>
</evidence>
<feature type="transmembrane region" description="Helical" evidence="9">
    <location>
        <begin position="210"/>
        <end position="230"/>
    </location>
</feature>
<dbReference type="Pfam" id="PF02378">
    <property type="entry name" value="PTS_EIIC"/>
    <property type="match status" value="1"/>
</dbReference>
<feature type="transmembrane region" description="Helical" evidence="9">
    <location>
        <begin position="97"/>
        <end position="118"/>
    </location>
</feature>
<dbReference type="OrthoDB" id="9782569at2"/>
<dbReference type="NCBIfam" id="TIGR01427">
    <property type="entry name" value="PTS_IIC_fructo"/>
    <property type="match status" value="1"/>
</dbReference>
<evidence type="ECO:0000256" key="6">
    <source>
        <dbReference type="ARBA" id="ARBA00022692"/>
    </source>
</evidence>
<evidence type="ECO:0000256" key="5">
    <source>
        <dbReference type="ARBA" id="ARBA00022683"/>
    </source>
</evidence>
<evidence type="ECO:0000256" key="2">
    <source>
        <dbReference type="ARBA" id="ARBA00022448"/>
    </source>
</evidence>
<evidence type="ECO:0000313" key="12">
    <source>
        <dbReference type="EMBL" id="SDJ27843.1"/>
    </source>
</evidence>
<evidence type="ECO:0000259" key="10">
    <source>
        <dbReference type="PROSITE" id="PS51104"/>
    </source>
</evidence>